<reference evidence="2 3" key="1">
    <citation type="submission" date="2024-04" db="EMBL/GenBank/DDBJ databases">
        <title>Novel genus in family Flammeovirgaceae.</title>
        <authorList>
            <person name="Nguyen T.H."/>
            <person name="Vuong T.Q."/>
            <person name="Le H."/>
            <person name="Kim S.-G."/>
        </authorList>
    </citation>
    <scope>NUCLEOTIDE SEQUENCE [LARGE SCALE GENOMIC DNA]</scope>
    <source>
        <strain evidence="2 3">JCM 23209</strain>
    </source>
</reference>
<feature type="transmembrane region" description="Helical" evidence="1">
    <location>
        <begin position="180"/>
        <end position="201"/>
    </location>
</feature>
<organism evidence="2 3">
    <name type="scientific">Rapidithrix thailandica</name>
    <dbReference type="NCBI Taxonomy" id="413964"/>
    <lineage>
        <taxon>Bacteria</taxon>
        <taxon>Pseudomonadati</taxon>
        <taxon>Bacteroidota</taxon>
        <taxon>Cytophagia</taxon>
        <taxon>Cytophagales</taxon>
        <taxon>Flammeovirgaceae</taxon>
        <taxon>Rapidithrix</taxon>
    </lineage>
</organism>
<proteinExistence type="predicted"/>
<keyword evidence="1" id="KW-0472">Membrane</keyword>
<dbReference type="AlphaFoldDB" id="A0AAW9RWH4"/>
<dbReference type="Proteomes" id="UP001403385">
    <property type="component" value="Unassembled WGS sequence"/>
</dbReference>
<keyword evidence="1" id="KW-1133">Transmembrane helix</keyword>
<keyword evidence="3" id="KW-1185">Reference proteome</keyword>
<name>A0AAW9RWH4_9BACT</name>
<keyword evidence="1" id="KW-0812">Transmembrane</keyword>
<evidence type="ECO:0000313" key="3">
    <source>
        <dbReference type="Proteomes" id="UP001403385"/>
    </source>
</evidence>
<sequence>MRLKLIFGILFLGFGVILYLIGKPALHTEYAHLQEATALDTAKPAEGQRVWVEGKVSADNPLLVKDFVVANKEDYTGTGKLNGWKVVQEYLQEIKVVTPSNTLQVVFSEVPTRGTEQTVVSTEARTEKGRHIRYRGVTAQSTVTFIGEVQKVAPLKVKAEHVYVGKLSDYQKMLDEGNELINYICGGLALIGLLLALWHFASRRP</sequence>
<comment type="caution">
    <text evidence="2">The sequence shown here is derived from an EMBL/GenBank/DDBJ whole genome shotgun (WGS) entry which is preliminary data.</text>
</comment>
<evidence type="ECO:0000256" key="1">
    <source>
        <dbReference type="SAM" id="Phobius"/>
    </source>
</evidence>
<gene>
    <name evidence="2" type="ORF">AAG747_08905</name>
</gene>
<protein>
    <submittedName>
        <fullName evidence="2">Uncharacterized protein</fullName>
    </submittedName>
</protein>
<feature type="transmembrane region" description="Helical" evidence="1">
    <location>
        <begin position="6"/>
        <end position="22"/>
    </location>
</feature>
<accession>A0AAW9RWH4</accession>
<dbReference type="EMBL" id="JBDKWZ010000004">
    <property type="protein sequence ID" value="MEN7548027.1"/>
    <property type="molecule type" value="Genomic_DNA"/>
</dbReference>
<dbReference type="RefSeq" id="WP_346820809.1">
    <property type="nucleotide sequence ID" value="NZ_JBDKWZ010000004.1"/>
</dbReference>
<evidence type="ECO:0000313" key="2">
    <source>
        <dbReference type="EMBL" id="MEN7548027.1"/>
    </source>
</evidence>